<name>A0A1C4BPU1_9GAMM</name>
<dbReference type="EMBL" id="FMBA01000023">
    <property type="protein sequence ID" value="SCC08734.1"/>
    <property type="molecule type" value="Genomic_DNA"/>
</dbReference>
<feature type="transmembrane region" description="Helical" evidence="1">
    <location>
        <begin position="75"/>
        <end position="103"/>
    </location>
</feature>
<keyword evidence="1" id="KW-0812">Transmembrane</keyword>
<keyword evidence="3" id="KW-1185">Reference proteome</keyword>
<accession>A0A1C4BPU1</accession>
<gene>
    <name evidence="2" type="ORF">GA0061080_102311</name>
</gene>
<keyword evidence="1" id="KW-0472">Membrane</keyword>
<sequence>MRKRLKPTRAKPKIIIFGPFPKSLTCTLLVGSLTGILLGCFFLILFVFVIDFYYVETLLFFDAVNRFLGLNLLNFDSFVCGIFLITSLLYIVKMLFSPVFSILSNNKIIVSRKFRRDICYDINSDLNVKITMRVSHQKKGMISPRYYSSPINSCLLCLTFKNDKLKLNKRWVSGFYSYEGARAFIYALESIQVQFYFKGYNAKCFCRLMGFNSSNN</sequence>
<protein>
    <submittedName>
        <fullName evidence="2">Uncharacterized protein</fullName>
    </submittedName>
</protein>
<evidence type="ECO:0000313" key="3">
    <source>
        <dbReference type="Proteomes" id="UP000199698"/>
    </source>
</evidence>
<evidence type="ECO:0000313" key="2">
    <source>
        <dbReference type="EMBL" id="SCC08734.1"/>
    </source>
</evidence>
<feature type="transmembrane region" description="Helical" evidence="1">
    <location>
        <begin position="28"/>
        <end position="55"/>
    </location>
</feature>
<keyword evidence="1" id="KW-1133">Transmembrane helix</keyword>
<evidence type="ECO:0000256" key="1">
    <source>
        <dbReference type="SAM" id="Phobius"/>
    </source>
</evidence>
<dbReference type="AlphaFoldDB" id="A0A1C4BPU1"/>
<reference evidence="3" key="1">
    <citation type="submission" date="2016-08" db="EMBL/GenBank/DDBJ databases">
        <authorList>
            <person name="Varghese N."/>
            <person name="Submissions Spin"/>
        </authorList>
    </citation>
    <scope>NUCLEOTIDE SEQUENCE [LARGE SCALE GENOMIC DNA]</scope>
    <source>
        <strain evidence="3">R-53144</strain>
    </source>
</reference>
<dbReference type="RefSeq" id="WP_141683112.1">
    <property type="nucleotide sequence ID" value="NZ_FMBA01000023.1"/>
</dbReference>
<proteinExistence type="predicted"/>
<dbReference type="Proteomes" id="UP000199698">
    <property type="component" value="Unassembled WGS sequence"/>
</dbReference>
<organism evidence="2 3">
    <name type="scientific">Gilliamella intestini</name>
    <dbReference type="NCBI Taxonomy" id="1798183"/>
    <lineage>
        <taxon>Bacteria</taxon>
        <taxon>Pseudomonadati</taxon>
        <taxon>Pseudomonadota</taxon>
        <taxon>Gammaproteobacteria</taxon>
        <taxon>Orbales</taxon>
        <taxon>Orbaceae</taxon>
        <taxon>Gilliamella</taxon>
    </lineage>
</organism>